<evidence type="ECO:0000313" key="1">
    <source>
        <dbReference type="EMBL" id="KAJ7778764.1"/>
    </source>
</evidence>
<reference evidence="1" key="1">
    <citation type="submission" date="2023-03" db="EMBL/GenBank/DDBJ databases">
        <title>Massive genome expansion in bonnet fungi (Mycena s.s.) driven by repeated elements and novel gene families across ecological guilds.</title>
        <authorList>
            <consortium name="Lawrence Berkeley National Laboratory"/>
            <person name="Harder C.B."/>
            <person name="Miyauchi S."/>
            <person name="Viragh M."/>
            <person name="Kuo A."/>
            <person name="Thoen E."/>
            <person name="Andreopoulos B."/>
            <person name="Lu D."/>
            <person name="Skrede I."/>
            <person name="Drula E."/>
            <person name="Henrissat B."/>
            <person name="Morin E."/>
            <person name="Kohler A."/>
            <person name="Barry K."/>
            <person name="LaButti K."/>
            <person name="Morin E."/>
            <person name="Salamov A."/>
            <person name="Lipzen A."/>
            <person name="Mereny Z."/>
            <person name="Hegedus B."/>
            <person name="Baldrian P."/>
            <person name="Stursova M."/>
            <person name="Weitz H."/>
            <person name="Taylor A."/>
            <person name="Grigoriev I.V."/>
            <person name="Nagy L.G."/>
            <person name="Martin F."/>
            <person name="Kauserud H."/>
        </authorList>
    </citation>
    <scope>NUCLEOTIDE SEQUENCE</scope>
    <source>
        <strain evidence="1">CBHHK188m</strain>
    </source>
</reference>
<organism evidence="1 2">
    <name type="scientific">Mycena maculata</name>
    <dbReference type="NCBI Taxonomy" id="230809"/>
    <lineage>
        <taxon>Eukaryota</taxon>
        <taxon>Fungi</taxon>
        <taxon>Dikarya</taxon>
        <taxon>Basidiomycota</taxon>
        <taxon>Agaricomycotina</taxon>
        <taxon>Agaricomycetes</taxon>
        <taxon>Agaricomycetidae</taxon>
        <taxon>Agaricales</taxon>
        <taxon>Marasmiineae</taxon>
        <taxon>Mycenaceae</taxon>
        <taxon>Mycena</taxon>
    </lineage>
</organism>
<name>A0AAD7NX43_9AGAR</name>
<dbReference type="AlphaFoldDB" id="A0AAD7NX43"/>
<protein>
    <submittedName>
        <fullName evidence="1">Uncharacterized protein</fullName>
    </submittedName>
</protein>
<dbReference type="EMBL" id="JARJLG010000008">
    <property type="protein sequence ID" value="KAJ7778764.1"/>
    <property type="molecule type" value="Genomic_DNA"/>
</dbReference>
<keyword evidence="2" id="KW-1185">Reference proteome</keyword>
<sequence>MGVDRAASTRMKGDILSLQDRLVKQTERIIFFDDVTEVYESVARSLQDLVLSVEEKDFLKSKGLGYLSNYCIPRRTYPTMWIQFGSKHYKFSTHSSSSYAECCWRCRSQTASETFSNTLAQPATPRWIGSEISSTARQKTPSGNSLTPIQSAFPPAVNKVRQRPSIYICLRRKAHTITWLRKSLIWSNSRRKRRTRKRTWRR</sequence>
<comment type="caution">
    <text evidence="1">The sequence shown here is derived from an EMBL/GenBank/DDBJ whole genome shotgun (WGS) entry which is preliminary data.</text>
</comment>
<proteinExistence type="predicted"/>
<dbReference type="Proteomes" id="UP001215280">
    <property type="component" value="Unassembled WGS sequence"/>
</dbReference>
<evidence type="ECO:0000313" key="2">
    <source>
        <dbReference type="Proteomes" id="UP001215280"/>
    </source>
</evidence>
<gene>
    <name evidence="1" type="ORF">DFH07DRAFT_539576</name>
</gene>
<accession>A0AAD7NX43</accession>